<proteinExistence type="predicted"/>
<reference evidence="1 2" key="1">
    <citation type="submission" date="2018-12" db="EMBL/GenBank/DDBJ databases">
        <title>Complete genome sequence of Flaviflexus salsibiostraticola KCTC 33148.</title>
        <authorList>
            <person name="Bae J.-W."/>
        </authorList>
    </citation>
    <scope>NUCLEOTIDE SEQUENCE [LARGE SCALE GENOMIC DNA]</scope>
    <source>
        <strain evidence="1 2">KCTC 33148</strain>
    </source>
</reference>
<dbReference type="Proteomes" id="UP000270021">
    <property type="component" value="Chromosome"/>
</dbReference>
<organism evidence="1 2">
    <name type="scientific">Flaviflexus salsibiostraticola</name>
    <dbReference type="NCBI Taxonomy" id="1282737"/>
    <lineage>
        <taxon>Bacteria</taxon>
        <taxon>Bacillati</taxon>
        <taxon>Actinomycetota</taxon>
        <taxon>Actinomycetes</taxon>
        <taxon>Actinomycetales</taxon>
        <taxon>Actinomycetaceae</taxon>
        <taxon>Flaviflexus</taxon>
    </lineage>
</organism>
<dbReference type="EMBL" id="CP034438">
    <property type="protein sequence ID" value="AZN30047.1"/>
    <property type="molecule type" value="Genomic_DNA"/>
</dbReference>
<evidence type="ECO:0000313" key="2">
    <source>
        <dbReference type="Proteomes" id="UP000270021"/>
    </source>
</evidence>
<accession>A0A3Q8WTP5</accession>
<protein>
    <submittedName>
        <fullName evidence="1">Uncharacterized protein</fullName>
    </submittedName>
</protein>
<keyword evidence="2" id="KW-1185">Reference proteome</keyword>
<name>A0A3Q8WTP5_9ACTO</name>
<sequence length="74" mass="7918">MKSRVLSALTRGGSVASVARTAMVDPELVRIAIDHRERLGLVDDRCRSACAALDEKAAVPVGCRGCPLIAVRRM</sequence>
<dbReference type="KEGG" id="fsl:EJO69_06790"/>
<evidence type="ECO:0000313" key="1">
    <source>
        <dbReference type="EMBL" id="AZN30047.1"/>
    </source>
</evidence>
<dbReference type="RefSeq" id="WP_126040458.1">
    <property type="nucleotide sequence ID" value="NZ_CP034438.1"/>
</dbReference>
<gene>
    <name evidence="1" type="ORF">EJO69_06790</name>
</gene>
<dbReference type="AlphaFoldDB" id="A0A3Q8WTP5"/>